<evidence type="ECO:0000313" key="10">
    <source>
        <dbReference type="Proteomes" id="UP000605144"/>
    </source>
</evidence>
<keyword evidence="5 7" id="KW-0627">Porphyrin biosynthesis</keyword>
<feature type="domain" description="Tetrapyrrole biosynthesis uroporphyrinogen III synthase" evidence="8">
    <location>
        <begin position="22"/>
        <end position="238"/>
    </location>
</feature>
<evidence type="ECO:0000256" key="4">
    <source>
        <dbReference type="ARBA" id="ARBA00023239"/>
    </source>
</evidence>
<dbReference type="Proteomes" id="UP000605144">
    <property type="component" value="Unassembled WGS sequence"/>
</dbReference>
<evidence type="ECO:0000256" key="3">
    <source>
        <dbReference type="ARBA" id="ARBA00013109"/>
    </source>
</evidence>
<evidence type="ECO:0000256" key="5">
    <source>
        <dbReference type="ARBA" id="ARBA00023244"/>
    </source>
</evidence>
<dbReference type="InterPro" id="IPR039793">
    <property type="entry name" value="UROS/Hem4"/>
</dbReference>
<dbReference type="GO" id="GO:0006780">
    <property type="term" value="P:uroporphyrinogen III biosynthetic process"/>
    <property type="evidence" value="ECO:0007669"/>
    <property type="project" value="UniProtKB-UniRule"/>
</dbReference>
<dbReference type="SUPFAM" id="SSF69618">
    <property type="entry name" value="HemD-like"/>
    <property type="match status" value="1"/>
</dbReference>
<keyword evidence="4 7" id="KW-0456">Lyase</keyword>
<gene>
    <name evidence="9" type="ORF">EYG76_02515</name>
</gene>
<evidence type="ECO:0000256" key="1">
    <source>
        <dbReference type="ARBA" id="ARBA00004772"/>
    </source>
</evidence>
<protein>
    <recommendedName>
        <fullName evidence="3 7">Uroporphyrinogen-III synthase</fullName>
        <ecNumber evidence="3 7">4.2.1.75</ecNumber>
    </recommendedName>
</protein>
<reference evidence="9" key="1">
    <citation type="journal article" date="2020" name="ISME J.">
        <title>Gammaproteobacteria mediating utilization of methyl-, sulfur- and petroleum organic compounds in deep ocean hydrothermal plumes.</title>
        <authorList>
            <person name="Zhou Z."/>
            <person name="Liu Y."/>
            <person name="Pan J."/>
            <person name="Cron B.R."/>
            <person name="Toner B.M."/>
            <person name="Anantharaman K."/>
            <person name="Breier J.A."/>
            <person name="Dick G.J."/>
            <person name="Li M."/>
        </authorList>
    </citation>
    <scope>NUCLEOTIDE SEQUENCE</scope>
    <source>
        <strain evidence="9">SZUA-1385</strain>
    </source>
</reference>
<dbReference type="Pfam" id="PF02602">
    <property type="entry name" value="HEM4"/>
    <property type="match status" value="1"/>
</dbReference>
<dbReference type="InterPro" id="IPR003754">
    <property type="entry name" value="4pyrrol_synth_uPrphyn_synth"/>
</dbReference>
<comment type="caution">
    <text evidence="9">The sequence shown here is derived from an EMBL/GenBank/DDBJ whole genome shotgun (WGS) entry which is preliminary data.</text>
</comment>
<proteinExistence type="inferred from homology"/>
<dbReference type="AlphaFoldDB" id="A0A832YSA1"/>
<dbReference type="PANTHER" id="PTHR38042:SF1">
    <property type="entry name" value="UROPORPHYRINOGEN-III SYNTHASE, CHLOROPLASTIC"/>
    <property type="match status" value="1"/>
</dbReference>
<evidence type="ECO:0000259" key="8">
    <source>
        <dbReference type="Pfam" id="PF02602"/>
    </source>
</evidence>
<comment type="function">
    <text evidence="7">Catalyzes cyclization of the linear tetrapyrrole, hydroxymethylbilane, to the macrocyclic uroporphyrinogen III.</text>
</comment>
<dbReference type="GO" id="GO:0004852">
    <property type="term" value="F:uroporphyrinogen-III synthase activity"/>
    <property type="evidence" value="ECO:0007669"/>
    <property type="project" value="UniProtKB-UniRule"/>
</dbReference>
<dbReference type="EMBL" id="DQSV01000050">
    <property type="protein sequence ID" value="HIP17160.1"/>
    <property type="molecule type" value="Genomic_DNA"/>
</dbReference>
<organism evidence="9 10">
    <name type="scientific">Methanothermococcus okinawensis</name>
    <dbReference type="NCBI Taxonomy" id="155863"/>
    <lineage>
        <taxon>Archaea</taxon>
        <taxon>Methanobacteriati</taxon>
        <taxon>Methanobacteriota</taxon>
        <taxon>Methanomada group</taxon>
        <taxon>Methanococci</taxon>
        <taxon>Methanococcales</taxon>
        <taxon>Methanococcaceae</taxon>
        <taxon>Methanothermococcus</taxon>
    </lineage>
</organism>
<evidence type="ECO:0000313" key="9">
    <source>
        <dbReference type="EMBL" id="HIP17160.1"/>
    </source>
</evidence>
<dbReference type="CDD" id="cd06578">
    <property type="entry name" value="HemD"/>
    <property type="match status" value="1"/>
</dbReference>
<evidence type="ECO:0000256" key="2">
    <source>
        <dbReference type="ARBA" id="ARBA00008133"/>
    </source>
</evidence>
<evidence type="ECO:0000256" key="6">
    <source>
        <dbReference type="ARBA" id="ARBA00048617"/>
    </source>
</evidence>
<comment type="similarity">
    <text evidence="2 7">Belongs to the uroporphyrinogen-III synthase family.</text>
</comment>
<dbReference type="Gene3D" id="3.40.50.10090">
    <property type="match status" value="2"/>
</dbReference>
<comment type="catalytic activity">
    <reaction evidence="6 7">
        <text>hydroxymethylbilane = uroporphyrinogen III + H2O</text>
        <dbReference type="Rhea" id="RHEA:18965"/>
        <dbReference type="ChEBI" id="CHEBI:15377"/>
        <dbReference type="ChEBI" id="CHEBI:57308"/>
        <dbReference type="ChEBI" id="CHEBI:57845"/>
        <dbReference type="EC" id="4.2.1.75"/>
    </reaction>
</comment>
<accession>A0A832YSA1</accession>
<sequence>MKVIITRPLEQGVEFANLLKKEEKDFEPVLLPTLELIYNKIPINIDEYDWIVFTSPRGVKGLFKNLDEEGLKKIKEKKIGAIGIETAREFRRTFNMEVDVVPKEYTAESLLESLKGRLSKKDRILLPTTPASRDILPKNLNGDVIHVYYSKEPDNLKYKISMDLKDKLSKEKDRNVVLTFTSALTAKNFFKYVDEEFLNMLKKQYIVSIGPITNRAVGRYGGLKGYIPKEYTIKGMIEVIKYLKK</sequence>
<comment type="pathway">
    <text evidence="1 7">Porphyrin-containing compound metabolism; protoporphyrin-IX biosynthesis; coproporphyrinogen-III from 5-aminolevulinate: step 3/4.</text>
</comment>
<dbReference type="EC" id="4.2.1.75" evidence="3 7"/>
<evidence type="ECO:0000256" key="7">
    <source>
        <dbReference type="RuleBase" id="RU366031"/>
    </source>
</evidence>
<name>A0A832YSA1_9EURY</name>
<dbReference type="InterPro" id="IPR036108">
    <property type="entry name" value="4pyrrol_syn_uPrphyn_synt_sf"/>
</dbReference>
<dbReference type="PANTHER" id="PTHR38042">
    <property type="entry name" value="UROPORPHYRINOGEN-III SYNTHASE, CHLOROPLASTIC"/>
    <property type="match status" value="1"/>
</dbReference>
<dbReference type="GO" id="GO:0006782">
    <property type="term" value="P:protoporphyrinogen IX biosynthetic process"/>
    <property type="evidence" value="ECO:0007669"/>
    <property type="project" value="UniProtKB-UniRule"/>
</dbReference>